<dbReference type="RefSeq" id="WP_128236690.1">
    <property type="nucleotide sequence ID" value="NZ_SAUX01000005.1"/>
</dbReference>
<feature type="transmembrane region" description="Helical" evidence="2">
    <location>
        <begin position="134"/>
        <end position="157"/>
    </location>
</feature>
<feature type="compositionally biased region" description="Low complexity" evidence="1">
    <location>
        <begin position="296"/>
        <end position="308"/>
    </location>
</feature>
<evidence type="ECO:0000313" key="5">
    <source>
        <dbReference type="Proteomes" id="UP000285295"/>
    </source>
</evidence>
<feature type="transmembrane region" description="Helical" evidence="2">
    <location>
        <begin position="245"/>
        <end position="265"/>
    </location>
</feature>
<evidence type="ECO:0000256" key="1">
    <source>
        <dbReference type="SAM" id="MobiDB-lite"/>
    </source>
</evidence>
<feature type="transmembrane region" description="Helical" evidence="2">
    <location>
        <begin position="271"/>
        <end position="291"/>
    </location>
</feature>
<feature type="region of interest" description="Disordered" evidence="1">
    <location>
        <begin position="292"/>
        <end position="326"/>
    </location>
</feature>
<accession>A0A443KEX2</accession>
<keyword evidence="2" id="KW-0812">Transmembrane</keyword>
<reference evidence="4 5" key="2">
    <citation type="submission" date="2019-01" db="EMBL/GenBank/DDBJ databases">
        <authorList>
            <person name="Li Y."/>
        </authorList>
    </citation>
    <scope>NUCLEOTIDE SEQUENCE [LARGE SCALE GENOMIC DNA]</scope>
    <source>
        <strain evidence="4 5">D19-10-3-21</strain>
    </source>
</reference>
<dbReference type="PANTHER" id="PTHR22911">
    <property type="entry name" value="ACYL-MALONYL CONDENSING ENZYME-RELATED"/>
    <property type="match status" value="1"/>
</dbReference>
<keyword evidence="2" id="KW-1133">Transmembrane helix</keyword>
<proteinExistence type="predicted"/>
<feature type="transmembrane region" description="Helical" evidence="2">
    <location>
        <begin position="211"/>
        <end position="233"/>
    </location>
</feature>
<feature type="transmembrane region" description="Helical" evidence="2">
    <location>
        <begin position="163"/>
        <end position="180"/>
    </location>
</feature>
<dbReference type="OrthoDB" id="8690132at2"/>
<organism evidence="4 5">
    <name type="scientific">Paenirhodobacter populi</name>
    <dbReference type="NCBI Taxonomy" id="2306993"/>
    <lineage>
        <taxon>Bacteria</taxon>
        <taxon>Pseudomonadati</taxon>
        <taxon>Pseudomonadota</taxon>
        <taxon>Alphaproteobacteria</taxon>
        <taxon>Rhodobacterales</taxon>
        <taxon>Rhodobacter group</taxon>
        <taxon>Paenirhodobacter</taxon>
    </lineage>
</organism>
<dbReference type="PANTHER" id="PTHR22911:SF135">
    <property type="entry name" value="BLR4310 PROTEIN"/>
    <property type="match status" value="1"/>
</dbReference>
<feature type="transmembrane region" description="Helical" evidence="2">
    <location>
        <begin position="79"/>
        <end position="99"/>
    </location>
</feature>
<reference evidence="4 5" key="1">
    <citation type="submission" date="2019-01" db="EMBL/GenBank/DDBJ databases">
        <title>Sinorhodobacter populi sp. nov. isolated from the symptomatic bark tissue of Populus euramericana canker.</title>
        <authorList>
            <person name="Xu G."/>
        </authorList>
    </citation>
    <scope>NUCLEOTIDE SEQUENCE [LARGE SCALE GENOMIC DNA]</scope>
    <source>
        <strain evidence="4 5">D19-10-3-21</strain>
    </source>
</reference>
<evidence type="ECO:0000256" key="2">
    <source>
        <dbReference type="SAM" id="Phobius"/>
    </source>
</evidence>
<dbReference type="EMBL" id="SAUX01000005">
    <property type="protein sequence ID" value="RWR31143.1"/>
    <property type="molecule type" value="Genomic_DNA"/>
</dbReference>
<protein>
    <submittedName>
        <fullName evidence="4">DMT family transporter</fullName>
    </submittedName>
</protein>
<feature type="transmembrane region" description="Helical" evidence="2">
    <location>
        <begin position="50"/>
        <end position="67"/>
    </location>
</feature>
<dbReference type="Pfam" id="PF00892">
    <property type="entry name" value="EamA"/>
    <property type="match status" value="2"/>
</dbReference>
<evidence type="ECO:0000313" key="4">
    <source>
        <dbReference type="EMBL" id="RWR31143.1"/>
    </source>
</evidence>
<feature type="domain" description="EamA" evidence="3">
    <location>
        <begin position="20"/>
        <end position="150"/>
    </location>
</feature>
<sequence length="326" mass="34434">MTVRQLDPIDAAATETRRRIGLVIMLASAAVFSTAGLFTKGVTADAWSVIFWRGLFAAIFTTSYARWRGTVAQEFREMGRPGLAVALLGASGTAAFIPAFKLTTIANVSLIYAAAPFLASAIAWLWFRDVVERRVLAAALVAALGVGLIVSGSLGQVNLGGDMLALWMTLMMSAVMVVYRRYPDTPAAGPNALSSVILLPVSLTFTDPFDAPAHEILVMAAFGLIFAFASVTLSEGARRLAPGEAALVSSLETPLAIIWAWMLFAEQPGPMAVTGGALILSAVFGSQIASLRRRPGSSGRNANSRSGAVAQADTMRRQEIENVGEP</sequence>
<feature type="domain" description="EamA" evidence="3">
    <location>
        <begin position="161"/>
        <end position="284"/>
    </location>
</feature>
<feature type="transmembrane region" description="Helical" evidence="2">
    <location>
        <begin position="187"/>
        <end position="205"/>
    </location>
</feature>
<name>A0A443KEX2_9RHOB</name>
<dbReference type="InterPro" id="IPR037185">
    <property type="entry name" value="EmrE-like"/>
</dbReference>
<keyword evidence="2" id="KW-0472">Membrane</keyword>
<evidence type="ECO:0000259" key="3">
    <source>
        <dbReference type="Pfam" id="PF00892"/>
    </source>
</evidence>
<dbReference type="GO" id="GO:0016020">
    <property type="term" value="C:membrane"/>
    <property type="evidence" value="ECO:0007669"/>
    <property type="project" value="InterPro"/>
</dbReference>
<feature type="transmembrane region" description="Helical" evidence="2">
    <location>
        <begin position="105"/>
        <end position="127"/>
    </location>
</feature>
<comment type="caution">
    <text evidence="4">The sequence shown here is derived from an EMBL/GenBank/DDBJ whole genome shotgun (WGS) entry which is preliminary data.</text>
</comment>
<dbReference type="Proteomes" id="UP000285295">
    <property type="component" value="Unassembled WGS sequence"/>
</dbReference>
<dbReference type="InterPro" id="IPR000620">
    <property type="entry name" value="EamA_dom"/>
</dbReference>
<dbReference type="AlphaFoldDB" id="A0A443KEX2"/>
<dbReference type="SUPFAM" id="SSF103481">
    <property type="entry name" value="Multidrug resistance efflux transporter EmrE"/>
    <property type="match status" value="2"/>
</dbReference>
<feature type="transmembrane region" description="Helical" evidence="2">
    <location>
        <begin position="20"/>
        <end position="38"/>
    </location>
</feature>
<gene>
    <name evidence="4" type="ORF">D2T31_05475</name>
</gene>